<dbReference type="Gene3D" id="1.10.287.1080">
    <property type="entry name" value="MazG-like"/>
    <property type="match status" value="1"/>
</dbReference>
<dbReference type="InterPro" id="IPR004518">
    <property type="entry name" value="MazG-like_dom"/>
</dbReference>
<evidence type="ECO:0000313" key="2">
    <source>
        <dbReference type="EMBL" id="TSA87137.1"/>
    </source>
</evidence>
<dbReference type="NCBIfam" id="NF008986">
    <property type="entry name" value="PRK12333.1"/>
    <property type="match status" value="1"/>
</dbReference>
<dbReference type="InterPro" id="IPR011551">
    <property type="entry name" value="NTP_PyrPHydrolase_MazG"/>
</dbReference>
<dbReference type="InterPro" id="IPR048015">
    <property type="entry name" value="NTP-PPase_MazG-like_N"/>
</dbReference>
<dbReference type="RefSeq" id="WP_143719690.1">
    <property type="nucleotide sequence ID" value="NZ_VKDB01000003.1"/>
</dbReference>
<dbReference type="EMBL" id="VKDB01000003">
    <property type="protein sequence ID" value="TSA87137.1"/>
    <property type="molecule type" value="Genomic_DNA"/>
</dbReference>
<dbReference type="PANTHER" id="PTHR30522:SF0">
    <property type="entry name" value="NUCLEOSIDE TRIPHOSPHATE PYROPHOSPHOHYDROLASE"/>
    <property type="match status" value="1"/>
</dbReference>
<organism evidence="2 3">
    <name type="scientific">Deinococcus detaillensis</name>
    <dbReference type="NCBI Taxonomy" id="2592048"/>
    <lineage>
        <taxon>Bacteria</taxon>
        <taxon>Thermotogati</taxon>
        <taxon>Deinococcota</taxon>
        <taxon>Deinococci</taxon>
        <taxon>Deinococcales</taxon>
        <taxon>Deinococcaceae</taxon>
        <taxon>Deinococcus</taxon>
    </lineage>
</organism>
<dbReference type="GO" id="GO:0046076">
    <property type="term" value="P:dTTP catabolic process"/>
    <property type="evidence" value="ECO:0007669"/>
    <property type="project" value="TreeGrafter"/>
</dbReference>
<evidence type="ECO:0000313" key="3">
    <source>
        <dbReference type="Proteomes" id="UP000316092"/>
    </source>
</evidence>
<reference evidence="2 3" key="1">
    <citation type="submission" date="2019-07" db="EMBL/GenBank/DDBJ databases">
        <title>Deinococcus detaillus sp. nov., isolated from humus soil in Antarctica.</title>
        <authorList>
            <person name="Zhang K."/>
        </authorList>
    </citation>
    <scope>NUCLEOTIDE SEQUENCE [LARGE SCALE GENOMIC DNA]</scope>
    <source>
        <strain evidence="2 3">H1</strain>
    </source>
</reference>
<dbReference type="CDD" id="cd11528">
    <property type="entry name" value="NTP-PPase_MazG_Nterm"/>
    <property type="match status" value="1"/>
</dbReference>
<dbReference type="SUPFAM" id="SSF101386">
    <property type="entry name" value="all-alpha NTP pyrophosphatases"/>
    <property type="match status" value="1"/>
</dbReference>
<protein>
    <submittedName>
        <fullName evidence="2">MazG family protein</fullName>
    </submittedName>
</protein>
<dbReference type="AlphaFoldDB" id="A0A553V3V7"/>
<dbReference type="GO" id="GO:0046047">
    <property type="term" value="P:TTP catabolic process"/>
    <property type="evidence" value="ECO:0007669"/>
    <property type="project" value="TreeGrafter"/>
</dbReference>
<accession>A0A553V3V7</accession>
<dbReference type="PANTHER" id="PTHR30522">
    <property type="entry name" value="NUCLEOSIDE TRIPHOSPHATE PYROPHOSPHOHYDROLASE"/>
    <property type="match status" value="1"/>
</dbReference>
<dbReference type="GO" id="GO:0047429">
    <property type="term" value="F:nucleoside triphosphate diphosphatase activity"/>
    <property type="evidence" value="ECO:0007669"/>
    <property type="project" value="TreeGrafter"/>
</dbReference>
<gene>
    <name evidence="2" type="ORF">FNU79_04395</name>
</gene>
<feature type="domain" description="NTP pyrophosphohydrolase MazG-like" evidence="1">
    <location>
        <begin position="23"/>
        <end position="96"/>
    </location>
</feature>
<name>A0A553V3V7_9DEIO</name>
<dbReference type="NCBIfam" id="TIGR00444">
    <property type="entry name" value="mazG"/>
    <property type="match status" value="1"/>
</dbReference>
<dbReference type="OrthoDB" id="9808939at2"/>
<dbReference type="GO" id="GO:0046081">
    <property type="term" value="P:dUTP catabolic process"/>
    <property type="evidence" value="ECO:0007669"/>
    <property type="project" value="TreeGrafter"/>
</dbReference>
<evidence type="ECO:0000259" key="1">
    <source>
        <dbReference type="Pfam" id="PF03819"/>
    </source>
</evidence>
<dbReference type="GO" id="GO:0046061">
    <property type="term" value="P:dATP catabolic process"/>
    <property type="evidence" value="ECO:0007669"/>
    <property type="project" value="TreeGrafter"/>
</dbReference>
<dbReference type="GO" id="GO:0006950">
    <property type="term" value="P:response to stress"/>
    <property type="evidence" value="ECO:0007669"/>
    <property type="project" value="UniProtKB-ARBA"/>
</dbReference>
<keyword evidence="3" id="KW-1185">Reference proteome</keyword>
<dbReference type="GO" id="GO:0006203">
    <property type="term" value="P:dGTP catabolic process"/>
    <property type="evidence" value="ECO:0007669"/>
    <property type="project" value="TreeGrafter"/>
</dbReference>
<proteinExistence type="predicted"/>
<sequence>MNELLSTMRRLRAPGGCPWDQEQTHQTLRPYLLEEAAEAADAISAGDMTELPAELGDVLLQVAFHSVIAEEAGTFSYRDVEQSIVDKLVRRHPHVFGDVQVAGSDEVIRNWQSIKTQERGGQPRRAADQIPRALGALAREQQAQKLSQANASSTSAIDEALQQVACDEQSAGQVLAAVVAWARAGGIDPEIALRARTDAALRELDAE</sequence>
<dbReference type="Proteomes" id="UP000316092">
    <property type="component" value="Unassembled WGS sequence"/>
</dbReference>
<dbReference type="FunFam" id="1.10.287.1080:FF:000001">
    <property type="entry name" value="Nucleoside triphosphate pyrophosphohydrolase"/>
    <property type="match status" value="1"/>
</dbReference>
<comment type="caution">
    <text evidence="2">The sequence shown here is derived from an EMBL/GenBank/DDBJ whole genome shotgun (WGS) entry which is preliminary data.</text>
</comment>
<dbReference type="GO" id="GO:0046052">
    <property type="term" value="P:UTP catabolic process"/>
    <property type="evidence" value="ECO:0007669"/>
    <property type="project" value="TreeGrafter"/>
</dbReference>
<dbReference type="Pfam" id="PF03819">
    <property type="entry name" value="MazG"/>
    <property type="match status" value="1"/>
</dbReference>